<organism evidence="6 7">
    <name type="scientific">Rhizocola hellebori</name>
    <dbReference type="NCBI Taxonomy" id="1392758"/>
    <lineage>
        <taxon>Bacteria</taxon>
        <taxon>Bacillati</taxon>
        <taxon>Actinomycetota</taxon>
        <taxon>Actinomycetes</taxon>
        <taxon>Micromonosporales</taxon>
        <taxon>Micromonosporaceae</taxon>
        <taxon>Rhizocola</taxon>
    </lineage>
</organism>
<sequence>MRQRYPQHQLDDETTAFYEEDAGLLRPEKAVCAAIRIAEHLGAKVLTRTEVTEIIPDAKRPRVRIGHEEIVAKHVVVAAGAWLTKLAPTAMSRVEVVRRVFGWFESDDAAAYTAERFPVFIRTDATGSYNWYGIPSVDGSPVKVAVHNWPSLDEPVDPAVGARQPDDHDAELLADIVTRTLPGLRPQPVKLQSCMYSLTPDHHFLVGGRADLPGLTVLGGFSGHGFKFATVIGEIAADLAMWDKTRWEVDFLSPERFDKID</sequence>
<evidence type="ECO:0000259" key="5">
    <source>
        <dbReference type="Pfam" id="PF01266"/>
    </source>
</evidence>
<dbReference type="Proteomes" id="UP000612899">
    <property type="component" value="Unassembled WGS sequence"/>
</dbReference>
<dbReference type="GO" id="GO:0050660">
    <property type="term" value="F:flavin adenine dinucleotide binding"/>
    <property type="evidence" value="ECO:0007669"/>
    <property type="project" value="InterPro"/>
</dbReference>
<keyword evidence="3" id="KW-0274">FAD</keyword>
<dbReference type="InterPro" id="IPR006076">
    <property type="entry name" value="FAD-dep_OxRdtase"/>
</dbReference>
<protein>
    <recommendedName>
        <fullName evidence="5">FAD dependent oxidoreductase domain-containing protein</fullName>
    </recommendedName>
</protein>
<dbReference type="InterPro" id="IPR045170">
    <property type="entry name" value="MTOX"/>
</dbReference>
<dbReference type="PANTHER" id="PTHR10961">
    <property type="entry name" value="PEROXISOMAL SARCOSINE OXIDASE"/>
    <property type="match status" value="1"/>
</dbReference>
<evidence type="ECO:0000313" key="6">
    <source>
        <dbReference type="EMBL" id="GIH06586.1"/>
    </source>
</evidence>
<evidence type="ECO:0000256" key="2">
    <source>
        <dbReference type="ARBA" id="ARBA00022630"/>
    </source>
</evidence>
<dbReference type="Gene3D" id="3.30.9.10">
    <property type="entry name" value="D-Amino Acid Oxidase, subunit A, domain 2"/>
    <property type="match status" value="1"/>
</dbReference>
<evidence type="ECO:0000256" key="4">
    <source>
        <dbReference type="ARBA" id="ARBA00023002"/>
    </source>
</evidence>
<dbReference type="Gene3D" id="3.50.50.60">
    <property type="entry name" value="FAD/NAD(P)-binding domain"/>
    <property type="match status" value="1"/>
</dbReference>
<dbReference type="SUPFAM" id="SSF51905">
    <property type="entry name" value="FAD/NAD(P)-binding domain"/>
    <property type="match status" value="1"/>
</dbReference>
<feature type="domain" description="FAD dependent oxidoreductase" evidence="5">
    <location>
        <begin position="2"/>
        <end position="239"/>
    </location>
</feature>
<evidence type="ECO:0000313" key="7">
    <source>
        <dbReference type="Proteomes" id="UP000612899"/>
    </source>
</evidence>
<dbReference type="GO" id="GO:0008115">
    <property type="term" value="F:sarcosine oxidase activity"/>
    <property type="evidence" value="ECO:0007669"/>
    <property type="project" value="TreeGrafter"/>
</dbReference>
<keyword evidence="7" id="KW-1185">Reference proteome</keyword>
<evidence type="ECO:0000256" key="1">
    <source>
        <dbReference type="ARBA" id="ARBA00001974"/>
    </source>
</evidence>
<gene>
    <name evidence="6" type="ORF">Rhe02_46530</name>
</gene>
<dbReference type="Pfam" id="PF01266">
    <property type="entry name" value="DAO"/>
    <property type="match status" value="1"/>
</dbReference>
<comment type="cofactor">
    <cofactor evidence="1">
        <name>FAD</name>
        <dbReference type="ChEBI" id="CHEBI:57692"/>
    </cofactor>
</comment>
<keyword evidence="2" id="KW-0285">Flavoprotein</keyword>
<dbReference type="EMBL" id="BONY01000028">
    <property type="protein sequence ID" value="GIH06586.1"/>
    <property type="molecule type" value="Genomic_DNA"/>
</dbReference>
<evidence type="ECO:0000256" key="3">
    <source>
        <dbReference type="ARBA" id="ARBA00022827"/>
    </source>
</evidence>
<comment type="caution">
    <text evidence="6">The sequence shown here is derived from an EMBL/GenBank/DDBJ whole genome shotgun (WGS) entry which is preliminary data.</text>
</comment>
<keyword evidence="4" id="KW-0560">Oxidoreductase</keyword>
<name>A0A8J3Q9V3_9ACTN</name>
<accession>A0A8J3Q9V3</accession>
<dbReference type="PANTHER" id="PTHR10961:SF7">
    <property type="entry name" value="FAD DEPENDENT OXIDOREDUCTASE DOMAIN-CONTAINING PROTEIN"/>
    <property type="match status" value="1"/>
</dbReference>
<reference evidence="6" key="1">
    <citation type="submission" date="2021-01" db="EMBL/GenBank/DDBJ databases">
        <title>Whole genome shotgun sequence of Rhizocola hellebori NBRC 109834.</title>
        <authorList>
            <person name="Komaki H."/>
            <person name="Tamura T."/>
        </authorList>
    </citation>
    <scope>NUCLEOTIDE SEQUENCE</scope>
    <source>
        <strain evidence="6">NBRC 109834</strain>
    </source>
</reference>
<dbReference type="SUPFAM" id="SSF54373">
    <property type="entry name" value="FAD-linked reductases, C-terminal domain"/>
    <property type="match status" value="1"/>
</dbReference>
<proteinExistence type="predicted"/>
<dbReference type="InterPro" id="IPR036188">
    <property type="entry name" value="FAD/NAD-bd_sf"/>
</dbReference>
<dbReference type="AlphaFoldDB" id="A0A8J3Q9V3"/>